<dbReference type="PANTHER" id="PTHR43918:SF4">
    <property type="entry name" value="CARBOXYLIC ESTER HYDROLASE"/>
    <property type="match status" value="1"/>
</dbReference>
<dbReference type="Proteomes" id="UP000078237">
    <property type="component" value="Unassembled WGS sequence"/>
</dbReference>
<evidence type="ECO:0000256" key="1">
    <source>
        <dbReference type="ARBA" id="ARBA00005964"/>
    </source>
</evidence>
<dbReference type="InterPro" id="IPR002018">
    <property type="entry name" value="CarbesteraseB"/>
</dbReference>
<dbReference type="PROSITE" id="PS00122">
    <property type="entry name" value="CARBOXYLESTERASE_B_1"/>
    <property type="match status" value="1"/>
</dbReference>
<keyword evidence="2 3" id="KW-0378">Hydrolase</keyword>
<dbReference type="Gene3D" id="3.40.50.1820">
    <property type="entry name" value="alpha/beta hydrolase"/>
    <property type="match status" value="2"/>
</dbReference>
<dbReference type="PROSITE" id="PS51257">
    <property type="entry name" value="PROKAR_LIPOPROTEIN"/>
    <property type="match status" value="1"/>
</dbReference>
<dbReference type="EC" id="3.1.1.-" evidence="3"/>
<feature type="signal peptide" evidence="3">
    <location>
        <begin position="1"/>
        <end position="20"/>
    </location>
</feature>
<dbReference type="SUPFAM" id="SSF53474">
    <property type="entry name" value="alpha/beta-Hydrolases"/>
    <property type="match status" value="1"/>
</dbReference>
<feature type="domain" description="Carboxylesterase type B" evidence="4">
    <location>
        <begin position="373"/>
        <end position="496"/>
    </location>
</feature>
<evidence type="ECO:0000256" key="3">
    <source>
        <dbReference type="RuleBase" id="RU361235"/>
    </source>
</evidence>
<feature type="domain" description="Carboxylesterase type B" evidence="4">
    <location>
        <begin position="30"/>
        <end position="366"/>
    </location>
</feature>
<protein>
    <recommendedName>
        <fullName evidence="3">Carboxylic ester hydrolase</fullName>
        <ecNumber evidence="3">3.1.1.-</ecNumber>
    </recommendedName>
</protein>
<dbReference type="EMBL" id="LCTW02000041">
    <property type="protein sequence ID" value="KXX81169.1"/>
    <property type="molecule type" value="Genomic_DNA"/>
</dbReference>
<dbReference type="GO" id="GO:0052689">
    <property type="term" value="F:carboxylic ester hydrolase activity"/>
    <property type="evidence" value="ECO:0007669"/>
    <property type="project" value="TreeGrafter"/>
</dbReference>
<evidence type="ECO:0000313" key="6">
    <source>
        <dbReference type="Proteomes" id="UP000078237"/>
    </source>
</evidence>
<name>A0A175WCE6_9PEZI</name>
<comment type="similarity">
    <text evidence="1 3">Belongs to the type-B carboxylesterase/lipase family.</text>
</comment>
<accession>A0A175WCE6</accession>
<organism evidence="5 6">
    <name type="scientific">Madurella mycetomatis</name>
    <dbReference type="NCBI Taxonomy" id="100816"/>
    <lineage>
        <taxon>Eukaryota</taxon>
        <taxon>Fungi</taxon>
        <taxon>Dikarya</taxon>
        <taxon>Ascomycota</taxon>
        <taxon>Pezizomycotina</taxon>
        <taxon>Sordariomycetes</taxon>
        <taxon>Sordariomycetidae</taxon>
        <taxon>Sordariales</taxon>
        <taxon>Sordariales incertae sedis</taxon>
        <taxon>Madurella</taxon>
    </lineage>
</organism>
<evidence type="ECO:0000313" key="5">
    <source>
        <dbReference type="EMBL" id="KXX81169.1"/>
    </source>
</evidence>
<reference evidence="5 6" key="1">
    <citation type="journal article" date="2016" name="Genome Announc.">
        <title>Genome Sequence of Madurella mycetomatis mm55, Isolated from a Human Mycetoma Case in Sudan.</title>
        <authorList>
            <person name="Smit S."/>
            <person name="Derks M.F."/>
            <person name="Bervoets S."/>
            <person name="Fahal A."/>
            <person name="van Leeuwen W."/>
            <person name="van Belkum A."/>
            <person name="van de Sande W.W."/>
        </authorList>
    </citation>
    <scope>NUCLEOTIDE SEQUENCE [LARGE SCALE GENOMIC DNA]</scope>
    <source>
        <strain evidence="6">mm55</strain>
    </source>
</reference>
<keyword evidence="3" id="KW-0732">Signal</keyword>
<proteinExistence type="inferred from homology"/>
<dbReference type="InterPro" id="IPR019826">
    <property type="entry name" value="Carboxylesterase_B_AS"/>
</dbReference>
<dbReference type="InterPro" id="IPR050654">
    <property type="entry name" value="AChE-related_enzymes"/>
</dbReference>
<keyword evidence="6" id="KW-1185">Reference proteome</keyword>
<dbReference type="OrthoDB" id="408631at2759"/>
<dbReference type="STRING" id="100816.A0A175WCE6"/>
<dbReference type="AlphaFoldDB" id="A0A175WCE6"/>
<gene>
    <name evidence="5" type="ORF">MMYC01_201617</name>
</gene>
<evidence type="ECO:0000259" key="4">
    <source>
        <dbReference type="Pfam" id="PF00135"/>
    </source>
</evidence>
<dbReference type="ESTHER" id="9pezi-a0a175wce6">
    <property type="family name" value="Fungal_carboxylesterase_lipase"/>
</dbReference>
<dbReference type="Pfam" id="PF00135">
    <property type="entry name" value="COesterase"/>
    <property type="match status" value="2"/>
</dbReference>
<dbReference type="VEuPathDB" id="FungiDB:MMYC01_201617"/>
<evidence type="ECO:0000256" key="2">
    <source>
        <dbReference type="ARBA" id="ARBA00022801"/>
    </source>
</evidence>
<dbReference type="PANTHER" id="PTHR43918">
    <property type="entry name" value="ACETYLCHOLINESTERASE"/>
    <property type="match status" value="1"/>
</dbReference>
<dbReference type="InterPro" id="IPR029058">
    <property type="entry name" value="AB_hydrolase_fold"/>
</dbReference>
<feature type="chain" id="PRO_5007948542" description="Carboxylic ester hydrolase" evidence="3">
    <location>
        <begin position="21"/>
        <end position="511"/>
    </location>
</feature>
<comment type="caution">
    <text evidence="5">The sequence shown here is derived from an EMBL/GenBank/DDBJ whole genome shotgun (WGS) entry which is preliminary data.</text>
</comment>
<sequence length="511" mass="55154">MKPLPAVAVLAAVPLAATSACQSGKWVVGQTVHTTSGPVDGHAASVASEVSEYLGIPYAQPPVGNLRFQPPVRYNGTQRISGENFGAACMFSDTSAFDADYPPSLVEQYGITEAGLRLLASIDDPGIRTSEDCLTLNVWTKPQSGERKKAVMIFIHGGTFVSGTSALPSYNGQFFADQEDVVLVSINYRVTIFGFPGNPLGAQNLGLLDQRMAVEWVRDNIASFGGDPSRITLFGQSAGGASVDDYSYAWPHDPIARGLIPMSGTASAIGAVRTQEIASEFWFNASAASGCGDANTPAQEVYDCMMRVPAEDIIRTLTSVVDSPYPMPYSPTIDGEIVFASDANRSAARVPMLIGITDNESGLNRLFLDPGLQDEFWELQNQQLFNCPAAARASESVRDGNPTWRYRWHGVFPNTIISTRPPSGAYHFSEVEVLFGTVDQSTIPNTRQQDAIGQYMRGAWAAFAKDPARGLLRYGGGWPRYVPDENTLIRLGYENRTGLNLATGILYDSGC</sequence>